<dbReference type="CDD" id="cd06464">
    <property type="entry name" value="ACD_sHsps-like"/>
    <property type="match status" value="1"/>
</dbReference>
<protein>
    <submittedName>
        <fullName evidence="4">Small heat shock protein</fullName>
    </submittedName>
</protein>
<dbReference type="RefSeq" id="WP_007202105.1">
    <property type="nucleotide sequence ID" value="NZ_AKKV01000025.1"/>
</dbReference>
<dbReference type="AlphaFoldDB" id="I8UFB1"/>
<dbReference type="PATRIC" id="fig|1196324.3.peg.2061"/>
<feature type="domain" description="SHSP" evidence="3">
    <location>
        <begin position="30"/>
        <end position="144"/>
    </location>
</feature>
<dbReference type="OrthoDB" id="1806521at2"/>
<comment type="similarity">
    <text evidence="1 2">Belongs to the small heat shock protein (HSP20) family.</text>
</comment>
<evidence type="ECO:0000313" key="4">
    <source>
        <dbReference type="EMBL" id="EIT85580.1"/>
    </source>
</evidence>
<evidence type="ECO:0000259" key="3">
    <source>
        <dbReference type="PROSITE" id="PS01031"/>
    </source>
</evidence>
<dbReference type="STRING" id="1196324.A374_10093"/>
<dbReference type="InterPro" id="IPR008978">
    <property type="entry name" value="HSP20-like_chaperone"/>
</dbReference>
<dbReference type="InterPro" id="IPR002068">
    <property type="entry name" value="A-crystallin/Hsp20_dom"/>
</dbReference>
<proteinExistence type="inferred from homology"/>
<dbReference type="eggNOG" id="COG0071">
    <property type="taxonomic scope" value="Bacteria"/>
</dbReference>
<dbReference type="Pfam" id="PF00011">
    <property type="entry name" value="HSP20"/>
    <property type="match status" value="1"/>
</dbReference>
<evidence type="ECO:0000256" key="1">
    <source>
        <dbReference type="PROSITE-ProRule" id="PRU00285"/>
    </source>
</evidence>
<accession>I8UFB1</accession>
<keyword evidence="4" id="KW-0346">Stress response</keyword>
<evidence type="ECO:0000256" key="2">
    <source>
        <dbReference type="RuleBase" id="RU003616"/>
    </source>
</evidence>
<keyword evidence="5" id="KW-1185">Reference proteome</keyword>
<name>I8UFB1_9BACL</name>
<reference evidence="4 5" key="1">
    <citation type="journal article" date="2012" name="J. Bacteriol.">
        <title>Genome of Bacillus macauensis ZFHKF-1, a Long-Chain-Forming Bacterium.</title>
        <authorList>
            <person name="Cai L."/>
            <person name="Zhang T."/>
        </authorList>
    </citation>
    <scope>NUCLEOTIDE SEQUENCE [LARGE SCALE GENOMIC DNA]</scope>
    <source>
        <strain evidence="4 5">ZFHKF-1</strain>
    </source>
</reference>
<dbReference type="Proteomes" id="UP000004080">
    <property type="component" value="Unassembled WGS sequence"/>
</dbReference>
<gene>
    <name evidence="4" type="ORF">A374_10093</name>
</gene>
<sequence length="149" mass="16876">MSKKKVHFDWASLQDKVDSVLGSEFWHELNRVVPKRTACTDLYENDTEGVVIIELPGLSSTEDLSISLESNKLIVQGNIPYRYPVSQDELTMQERLTGPFTKEIHIPFLYHPDQVSAAYKQGLLEIRLVKIKKTKPISVSFTKDGADPS</sequence>
<organism evidence="4 5">
    <name type="scientific">Fictibacillus macauensis ZFHKF-1</name>
    <dbReference type="NCBI Taxonomy" id="1196324"/>
    <lineage>
        <taxon>Bacteria</taxon>
        <taxon>Bacillati</taxon>
        <taxon>Bacillota</taxon>
        <taxon>Bacilli</taxon>
        <taxon>Bacillales</taxon>
        <taxon>Fictibacillaceae</taxon>
        <taxon>Fictibacillus</taxon>
    </lineage>
</organism>
<dbReference type="SUPFAM" id="SSF49764">
    <property type="entry name" value="HSP20-like chaperones"/>
    <property type="match status" value="1"/>
</dbReference>
<dbReference type="Gene3D" id="2.60.40.790">
    <property type="match status" value="1"/>
</dbReference>
<dbReference type="EMBL" id="AKKV01000025">
    <property type="protein sequence ID" value="EIT85580.1"/>
    <property type="molecule type" value="Genomic_DNA"/>
</dbReference>
<evidence type="ECO:0000313" key="5">
    <source>
        <dbReference type="Proteomes" id="UP000004080"/>
    </source>
</evidence>
<dbReference type="PROSITE" id="PS01031">
    <property type="entry name" value="SHSP"/>
    <property type="match status" value="1"/>
</dbReference>
<comment type="caution">
    <text evidence="4">The sequence shown here is derived from an EMBL/GenBank/DDBJ whole genome shotgun (WGS) entry which is preliminary data.</text>
</comment>